<dbReference type="Pfam" id="PF00782">
    <property type="entry name" value="DSPc"/>
    <property type="match status" value="1"/>
</dbReference>
<dbReference type="Proteomes" id="UP000504637">
    <property type="component" value="Unplaced"/>
</dbReference>
<dbReference type="GO" id="GO:0008138">
    <property type="term" value="F:protein tyrosine/serine/threonine phosphatase activity"/>
    <property type="evidence" value="ECO:0007669"/>
    <property type="project" value="InterPro"/>
</dbReference>
<feature type="domain" description="Tyrosine specific protein phosphatases" evidence="5">
    <location>
        <begin position="711"/>
        <end position="779"/>
    </location>
</feature>
<feature type="domain" description="Tyrosine specific protein phosphatases" evidence="5">
    <location>
        <begin position="461"/>
        <end position="518"/>
    </location>
</feature>
<evidence type="ECO:0000256" key="3">
    <source>
        <dbReference type="SAM" id="MobiDB-lite"/>
    </source>
</evidence>
<accession>A0A6J3M3X0</accession>
<dbReference type="Gene3D" id="3.90.190.10">
    <property type="entry name" value="Protein tyrosine phosphatase superfamily"/>
    <property type="match status" value="2"/>
</dbReference>
<feature type="domain" description="Tyrosine-protein phosphatase" evidence="4">
    <location>
        <begin position="624"/>
        <end position="792"/>
    </location>
</feature>
<dbReference type="FunFam" id="3.90.190.10:FF:000110">
    <property type="entry name" value="PPS1p Protein phosphatase"/>
    <property type="match status" value="1"/>
</dbReference>
<dbReference type="OrthoDB" id="273181at2759"/>
<feature type="compositionally biased region" description="Basic and acidic residues" evidence="3">
    <location>
        <begin position="437"/>
        <end position="446"/>
    </location>
</feature>
<feature type="compositionally biased region" description="Polar residues" evidence="3">
    <location>
        <begin position="549"/>
        <end position="560"/>
    </location>
</feature>
<dbReference type="InterPro" id="IPR053239">
    <property type="entry name" value="Dual_spec_PTase"/>
</dbReference>
<name>A0A6J3M3X0_9PEZI</name>
<dbReference type="PROSITE" id="PS50056">
    <property type="entry name" value="TYR_PHOSPHATASE_2"/>
    <property type="match status" value="2"/>
</dbReference>
<feature type="compositionally biased region" description="Low complexity" evidence="3">
    <location>
        <begin position="15"/>
        <end position="41"/>
    </location>
</feature>
<evidence type="ECO:0000313" key="6">
    <source>
        <dbReference type="Proteomes" id="UP000504637"/>
    </source>
</evidence>
<proteinExistence type="predicted"/>
<evidence type="ECO:0000256" key="1">
    <source>
        <dbReference type="ARBA" id="ARBA00022801"/>
    </source>
</evidence>
<keyword evidence="1" id="KW-0378">Hydrolase</keyword>
<reference evidence="7" key="2">
    <citation type="submission" date="2020-04" db="EMBL/GenBank/DDBJ databases">
        <authorList>
            <consortium name="NCBI Genome Project"/>
        </authorList>
    </citation>
    <scope>NUCLEOTIDE SEQUENCE</scope>
    <source>
        <strain evidence="7">CBS 342.82</strain>
    </source>
</reference>
<dbReference type="InterPro" id="IPR000387">
    <property type="entry name" value="Tyr_Pase_dom"/>
</dbReference>
<dbReference type="InterPro" id="IPR016130">
    <property type="entry name" value="Tyr_Pase_AS"/>
</dbReference>
<dbReference type="AlphaFoldDB" id="A0A6J3M3X0"/>
<feature type="region of interest" description="Disordered" evidence="3">
    <location>
        <begin position="549"/>
        <end position="568"/>
    </location>
</feature>
<feature type="region of interest" description="Disordered" evidence="3">
    <location>
        <begin position="432"/>
        <end position="474"/>
    </location>
</feature>
<feature type="region of interest" description="Disordered" evidence="3">
    <location>
        <begin position="15"/>
        <end position="79"/>
    </location>
</feature>
<dbReference type="PROSITE" id="PS00383">
    <property type="entry name" value="TYR_PHOSPHATASE_1"/>
    <property type="match status" value="1"/>
</dbReference>
<dbReference type="SMART" id="SM00195">
    <property type="entry name" value="DSPc"/>
    <property type="match status" value="1"/>
</dbReference>
<dbReference type="GO" id="GO:0033260">
    <property type="term" value="P:nuclear DNA replication"/>
    <property type="evidence" value="ECO:0007669"/>
    <property type="project" value="InterPro"/>
</dbReference>
<dbReference type="InterPro" id="IPR047949">
    <property type="entry name" value="PPS1_DSP"/>
</dbReference>
<organism evidence="7">
    <name type="scientific">Dissoconium aciculare CBS 342.82</name>
    <dbReference type="NCBI Taxonomy" id="1314786"/>
    <lineage>
        <taxon>Eukaryota</taxon>
        <taxon>Fungi</taxon>
        <taxon>Dikarya</taxon>
        <taxon>Ascomycota</taxon>
        <taxon>Pezizomycotina</taxon>
        <taxon>Dothideomycetes</taxon>
        <taxon>Dothideomycetidae</taxon>
        <taxon>Mycosphaerellales</taxon>
        <taxon>Dissoconiaceae</taxon>
        <taxon>Dissoconium</taxon>
    </lineage>
</organism>
<keyword evidence="6" id="KW-1185">Reference proteome</keyword>
<dbReference type="RefSeq" id="XP_033458653.1">
    <property type="nucleotide sequence ID" value="XM_033603250.1"/>
</dbReference>
<dbReference type="GO" id="GO:0005634">
    <property type="term" value="C:nucleus"/>
    <property type="evidence" value="ECO:0007669"/>
    <property type="project" value="GOC"/>
</dbReference>
<dbReference type="CDD" id="cd14516">
    <property type="entry name" value="DSP_fungal_PPS1"/>
    <property type="match status" value="1"/>
</dbReference>
<dbReference type="SUPFAM" id="SSF52799">
    <property type="entry name" value="(Phosphotyrosine protein) phosphatases II"/>
    <property type="match status" value="2"/>
</dbReference>
<dbReference type="PANTHER" id="PTHR47550:SF1">
    <property type="entry name" value="DUAL SPECIFICITY PROTEIN PHOSPHATASE PPS1"/>
    <property type="match status" value="1"/>
</dbReference>
<sequence>MATLFARPLAVSTIAPTSPSSLTSKSPSNASDAATAVTTSALPTRHLPFCSPGPHPASRPQLHTPPSTPPDSISSSKAITSRLHPVERFDRIVSDPPIYAITSEALSQAYAHLANQPLPATQQVFPWLHGLHPDNYFQLGFFGARRASHRRTPSCLRTMTVVKTGGDLSHSKLKGAIAPEEILKVSDGPIGPEDDGPVFTPDFLDNDPHEGFGVRNFQIQTAKLATVSDIVVYADPSATQTEIVSVAMTISQAQERWANRLDRSESETMRQFNTFILIDDFPTFQERCPHLVAVGSDGCLTGQVMDFFHRERYEMYTMSTATEIANNVWLGPTPDSTLDGSSENQSDRPEFDILIGCHDGAAMPRGVHFKLAERQLEQRESCSSSDKDNVVDDLEFPASGAILPPTWGNDEVGRLLDTCRWIHNQANRRSLKRRRDSKFSAGRDRPFSSSSSDVPDADGDRPMTASQDNIKDNQSSGRQVLIHCYDGYTESSLLALAYYMFAHGVRVHDAWLQLHRERGRNFFAYPSDVQLLRVVEHCILFASPACKPNNSTSVPSSPCASPSLSDTTSPPLTPFGTSSFSADAATTNDRVSKCVSSVNQRLSAIPSYTSSPTPAWLDKMDGSLPSRILPYMYLGNLAHANNPSLLKAMGIGQVLSVGENINWTRLVTPTEDEASDDDEHGQENGEYNGWLRESLRFVDGVQDNGVDPLMEELVKCLDFIENGRKQGIATLVHCRVGVSRSATICIAHVMAALDLSFPRAYCFVRARRLNVIIQPHLRFVYELLKWEEFLGENRHKREQQDRDVDDDGNDTAPSNDSVALLHPRRELEWASVAREIAAMNKPYAKQ</sequence>
<dbReference type="InterPro" id="IPR000340">
    <property type="entry name" value="Dual-sp_phosphatase_cat-dom"/>
</dbReference>
<dbReference type="GeneID" id="54361050"/>
<dbReference type="PROSITE" id="PS50054">
    <property type="entry name" value="TYR_PHOSPHATASE_DUAL"/>
    <property type="match status" value="1"/>
</dbReference>
<dbReference type="InterPro" id="IPR020422">
    <property type="entry name" value="TYR_PHOSPHATASE_DUAL_dom"/>
</dbReference>
<evidence type="ECO:0000259" key="4">
    <source>
        <dbReference type="PROSITE" id="PS50054"/>
    </source>
</evidence>
<feature type="region of interest" description="Disordered" evidence="3">
    <location>
        <begin position="795"/>
        <end position="822"/>
    </location>
</feature>
<evidence type="ECO:0000259" key="5">
    <source>
        <dbReference type="PROSITE" id="PS50056"/>
    </source>
</evidence>
<evidence type="ECO:0000313" key="7">
    <source>
        <dbReference type="RefSeq" id="XP_033458653.1"/>
    </source>
</evidence>
<protein>
    <submittedName>
        <fullName evidence="7">Uncharacterized protein</fullName>
    </submittedName>
</protein>
<keyword evidence="2" id="KW-0904">Protein phosphatase</keyword>
<dbReference type="PANTHER" id="PTHR47550">
    <property type="entry name" value="DUAL SPECIFICITY PROTEIN PHOSPHATASE PPS1"/>
    <property type="match status" value="1"/>
</dbReference>
<reference evidence="7" key="1">
    <citation type="submission" date="2020-01" db="EMBL/GenBank/DDBJ databases">
        <authorList>
            <consortium name="DOE Joint Genome Institute"/>
            <person name="Haridas S."/>
            <person name="Albert R."/>
            <person name="Binder M."/>
            <person name="Bloem J."/>
            <person name="Labutti K."/>
            <person name="Salamov A."/>
            <person name="Andreopoulos B."/>
            <person name="Baker S.E."/>
            <person name="Barry K."/>
            <person name="Bills G."/>
            <person name="Bluhm B.H."/>
            <person name="Cannon C."/>
            <person name="Castanera R."/>
            <person name="Culley D.E."/>
            <person name="Daum C."/>
            <person name="Ezra D."/>
            <person name="Gonzalez J.B."/>
            <person name="Henrissat B."/>
            <person name="Kuo A."/>
            <person name="Liang C."/>
            <person name="Lipzen A."/>
            <person name="Lutzoni F."/>
            <person name="Magnuson J."/>
            <person name="Mondo S."/>
            <person name="Nolan M."/>
            <person name="Ohm R."/>
            <person name="Pangilinan J."/>
            <person name="Park H.-J."/>
            <person name="Ramirez L."/>
            <person name="Alfaro M."/>
            <person name="Sun H."/>
            <person name="Tritt A."/>
            <person name="Yoshinaga Y."/>
            <person name="Zwiers L.-H."/>
            <person name="Turgeon B.G."/>
            <person name="Goodwin S.B."/>
            <person name="Spatafora J.W."/>
            <person name="Crous P.W."/>
            <person name="Grigoriev I.V."/>
        </authorList>
    </citation>
    <scope>NUCLEOTIDE SEQUENCE</scope>
    <source>
        <strain evidence="7">CBS 342.82</strain>
    </source>
</reference>
<evidence type="ECO:0000256" key="2">
    <source>
        <dbReference type="ARBA" id="ARBA00022912"/>
    </source>
</evidence>
<dbReference type="InterPro" id="IPR029021">
    <property type="entry name" value="Prot-tyrosine_phosphatase-like"/>
</dbReference>
<reference evidence="7" key="3">
    <citation type="submission" date="2025-08" db="UniProtKB">
        <authorList>
            <consortium name="RefSeq"/>
        </authorList>
    </citation>
    <scope>IDENTIFICATION</scope>
    <source>
        <strain evidence="7">CBS 342.82</strain>
    </source>
</reference>
<gene>
    <name evidence="7" type="ORF">K489DRAFT_371605</name>
</gene>
<feature type="compositionally biased region" description="Polar residues" evidence="3">
    <location>
        <begin position="464"/>
        <end position="474"/>
    </location>
</feature>